<feature type="domain" description="WAP" evidence="5">
    <location>
        <begin position="530"/>
        <end position="578"/>
    </location>
</feature>
<dbReference type="EMBL" id="UYJE01004058">
    <property type="protein sequence ID" value="VDI24679.1"/>
    <property type="molecule type" value="Genomic_DNA"/>
</dbReference>
<dbReference type="PANTHER" id="PTHR46751:SF1">
    <property type="entry name" value="WAP FOUR-DISULFIDE CORE DOMAIN PROTEIN 6A"/>
    <property type="match status" value="1"/>
</dbReference>
<feature type="signal peptide" evidence="3">
    <location>
        <begin position="1"/>
        <end position="21"/>
    </location>
</feature>
<dbReference type="FunFam" id="4.10.410.10:FF:000020">
    <property type="entry name" value="Collagen, type VI, alpha 3"/>
    <property type="match status" value="1"/>
</dbReference>
<proteinExistence type="predicted"/>
<dbReference type="CDD" id="cd00109">
    <property type="entry name" value="Kunitz-type"/>
    <property type="match status" value="2"/>
</dbReference>
<feature type="domain" description="BPTI/Kunitz inhibitor" evidence="4">
    <location>
        <begin position="80"/>
        <end position="130"/>
    </location>
</feature>
<dbReference type="Pfam" id="PF00095">
    <property type="entry name" value="WAP"/>
    <property type="match status" value="2"/>
</dbReference>
<dbReference type="PROSITE" id="PS00280">
    <property type="entry name" value="BPTI_KUNITZ_1"/>
    <property type="match status" value="2"/>
</dbReference>
<dbReference type="PROSITE" id="PS51390">
    <property type="entry name" value="WAP"/>
    <property type="match status" value="2"/>
</dbReference>
<dbReference type="OrthoDB" id="5950222at2759"/>
<dbReference type="InterPro" id="IPR036645">
    <property type="entry name" value="Elafin-like_sf"/>
</dbReference>
<comment type="caution">
    <text evidence="6">The sequence shown here is derived from an EMBL/GenBank/DDBJ whole genome shotgun (WGS) entry which is preliminary data.</text>
</comment>
<dbReference type="SUPFAM" id="SSF57256">
    <property type="entry name" value="Elafin-like"/>
    <property type="match status" value="2"/>
</dbReference>
<evidence type="ECO:0000256" key="2">
    <source>
        <dbReference type="ARBA" id="ARBA00023157"/>
    </source>
</evidence>
<evidence type="ECO:0000256" key="3">
    <source>
        <dbReference type="SAM" id="SignalP"/>
    </source>
</evidence>
<sequence>MQSSIHMIFVVFALKIGVTTSNNICDLPKVVGPCKASIKRFHYDVQTGRCNRFFYSGCEGNNNSFKTRRDCVTACRKRVCTLPKLIGEGQSSMSRWFYNTKSMQCESFIYGGRLGNRNRFRTKKRCQRICNGVKKYPCGPPPGCAPPPPDVCAGSSYEIINGEKCYTGCTYPKCKKGSCPSSPPLLPCGSRCIYDNECTDDKLCCQQGCCRDPIFEPKNGDCPEDPRPRNCSIIRPSECHLDGQCNGRRKCCKFGCRNFCVDAIDQHEARRVSQVLKSGLMEKDPCGPIRDCARPLPGTCAESVYEFINGEKCFAGCKYPMCDDVVGVISRDNICDLPKVAGPCNAKLPRFHYDVETGRCKKFVYGGCDGNENNFKTRQDCFTTCRIRVCTLLKLSGTGPLSIQRWFYNVESMKCEKFIYRGGKRNKNNFRNKRKCERLCQGIEKDSCGPPRDCARPPPGTCVESVFEIINGEKCYAGCKYPRCKKGSCPTSAPPSPCSNTCNEGHNGDDTDCPGDQLCCSGGCCRDPILEPKIGDCPEDPKPKTCLLKQSECQLDGQCNGKRKCCRFTCHKFCVDPDENK</sequence>
<dbReference type="InterPro" id="IPR020901">
    <property type="entry name" value="Prtase_inh_Kunz-CS"/>
</dbReference>
<dbReference type="Proteomes" id="UP000596742">
    <property type="component" value="Unassembled WGS sequence"/>
</dbReference>
<protein>
    <submittedName>
        <fullName evidence="6">Tissue factor pathway inhibitor</fullName>
    </submittedName>
</protein>
<keyword evidence="3" id="KW-0732">Signal</keyword>
<dbReference type="InterPro" id="IPR036880">
    <property type="entry name" value="Kunitz_BPTI_sf"/>
</dbReference>
<dbReference type="InterPro" id="IPR008197">
    <property type="entry name" value="WAP_dom"/>
</dbReference>
<dbReference type="GO" id="GO:0005576">
    <property type="term" value="C:extracellular region"/>
    <property type="evidence" value="ECO:0007669"/>
    <property type="project" value="InterPro"/>
</dbReference>
<evidence type="ECO:0000313" key="6">
    <source>
        <dbReference type="EMBL" id="VDI24679.1"/>
    </source>
</evidence>
<name>A0A8B6DV63_MYTGA</name>
<evidence type="ECO:0000256" key="1">
    <source>
        <dbReference type="ARBA" id="ARBA00022690"/>
    </source>
</evidence>
<accession>A0A8B6DV63</accession>
<keyword evidence="2" id="KW-1015">Disulfide bond</keyword>
<keyword evidence="1" id="KW-0646">Protease inhibitor</keyword>
<reference evidence="6" key="1">
    <citation type="submission" date="2018-11" db="EMBL/GenBank/DDBJ databases">
        <authorList>
            <person name="Alioto T."/>
            <person name="Alioto T."/>
        </authorList>
    </citation>
    <scope>NUCLEOTIDE SEQUENCE</scope>
</reference>
<dbReference type="Gene3D" id="4.10.75.10">
    <property type="entry name" value="Elafin-like"/>
    <property type="match status" value="2"/>
</dbReference>
<organism evidence="6 7">
    <name type="scientific">Mytilus galloprovincialis</name>
    <name type="common">Mediterranean mussel</name>
    <dbReference type="NCBI Taxonomy" id="29158"/>
    <lineage>
        <taxon>Eukaryota</taxon>
        <taxon>Metazoa</taxon>
        <taxon>Spiralia</taxon>
        <taxon>Lophotrochozoa</taxon>
        <taxon>Mollusca</taxon>
        <taxon>Bivalvia</taxon>
        <taxon>Autobranchia</taxon>
        <taxon>Pteriomorphia</taxon>
        <taxon>Mytilida</taxon>
        <taxon>Mytiloidea</taxon>
        <taxon>Mytilidae</taxon>
        <taxon>Mytilinae</taxon>
        <taxon>Mytilus</taxon>
    </lineage>
</organism>
<gene>
    <name evidence="6" type="ORF">MGAL_10B067319</name>
</gene>
<dbReference type="Gene3D" id="4.10.410.10">
    <property type="entry name" value="Pancreatic trypsin inhibitor Kunitz domain"/>
    <property type="match status" value="4"/>
</dbReference>
<feature type="domain" description="BPTI/Kunitz inhibitor" evidence="4">
    <location>
        <begin position="390"/>
        <end position="440"/>
    </location>
</feature>
<evidence type="ECO:0000313" key="7">
    <source>
        <dbReference type="Proteomes" id="UP000596742"/>
    </source>
</evidence>
<dbReference type="SMART" id="SM00217">
    <property type="entry name" value="WAP"/>
    <property type="match status" value="4"/>
</dbReference>
<feature type="chain" id="PRO_5032349005" evidence="3">
    <location>
        <begin position="22"/>
        <end position="581"/>
    </location>
</feature>
<dbReference type="InterPro" id="IPR051388">
    <property type="entry name" value="Serpin_venom_toxin"/>
</dbReference>
<dbReference type="SMART" id="SM00131">
    <property type="entry name" value="KU"/>
    <property type="match status" value="4"/>
</dbReference>
<feature type="domain" description="BPTI/Kunitz inhibitor" evidence="4">
    <location>
        <begin position="335"/>
        <end position="385"/>
    </location>
</feature>
<dbReference type="AlphaFoldDB" id="A0A8B6DV63"/>
<dbReference type="GO" id="GO:0004867">
    <property type="term" value="F:serine-type endopeptidase inhibitor activity"/>
    <property type="evidence" value="ECO:0007669"/>
    <property type="project" value="InterPro"/>
</dbReference>
<evidence type="ECO:0000259" key="4">
    <source>
        <dbReference type="PROSITE" id="PS50279"/>
    </source>
</evidence>
<dbReference type="PROSITE" id="PS50279">
    <property type="entry name" value="BPTI_KUNITZ_2"/>
    <property type="match status" value="4"/>
</dbReference>
<feature type="domain" description="WAP" evidence="5">
    <location>
        <begin position="215"/>
        <end position="264"/>
    </location>
</feature>
<dbReference type="PRINTS" id="PR00759">
    <property type="entry name" value="BASICPTASE"/>
</dbReference>
<evidence type="ECO:0000259" key="5">
    <source>
        <dbReference type="PROSITE" id="PS51390"/>
    </source>
</evidence>
<dbReference type="PANTHER" id="PTHR46751">
    <property type="entry name" value="EPPIN"/>
    <property type="match status" value="1"/>
</dbReference>
<dbReference type="SUPFAM" id="SSF57362">
    <property type="entry name" value="BPTI-like"/>
    <property type="match status" value="4"/>
</dbReference>
<dbReference type="InterPro" id="IPR002223">
    <property type="entry name" value="Kunitz_BPTI"/>
</dbReference>
<keyword evidence="7" id="KW-1185">Reference proteome</keyword>
<dbReference type="FunFam" id="4.10.410.10:FF:000021">
    <property type="entry name" value="Serine protease inhibitor, putative"/>
    <property type="match status" value="1"/>
</dbReference>
<dbReference type="CDD" id="cd22593">
    <property type="entry name" value="Kunitz_conkunitzin"/>
    <property type="match status" value="2"/>
</dbReference>
<feature type="domain" description="BPTI/Kunitz inhibitor" evidence="4">
    <location>
        <begin position="25"/>
        <end position="75"/>
    </location>
</feature>
<dbReference type="Pfam" id="PF00014">
    <property type="entry name" value="Kunitz_BPTI"/>
    <property type="match status" value="4"/>
</dbReference>